<sequence>MNRHGNHADGRRDAVILGGGLIGLFTAYYLLREGRRVTIVERERLGGGAARGNGGQIVSVDCAPLPAPGMVGEGMKLLFSPTSAFFVKPSRLPGMAAFLVRFALNSRRSKFRSSLARMDVLNRRTVELYRELRQDGIGTGVHDEPFLYSYTTREQAEAGHAYAVELAARGLGPAPGALMDRDALVAHEPALGSEPQWGFVQAGELFAEPSALVDELIAKVRELGVEALEGESVRDIEETAVGVRITTSQRTLVAEQALVAAGAWSAPLLKQQGMRSIIKPGKGYSFTVDVERAPKSVTMFGDAHVGALPTGPGTVRIAGTMEFDGSTGGLDRRRIDAIVAAAAPHLAGADWAGIRDEWVGPRPMTPDGLPHIGLVPGRSRVFVCAGHNMLGLSLGPASAAAIADHMQGRPRADVVAAFRPGRFRLWGRK</sequence>
<keyword evidence="2" id="KW-0472">Membrane</keyword>
<evidence type="ECO:0000259" key="3">
    <source>
        <dbReference type="Pfam" id="PF01266"/>
    </source>
</evidence>
<dbReference type="InterPro" id="IPR006076">
    <property type="entry name" value="FAD-dep_OxRdtase"/>
</dbReference>
<evidence type="ECO:0000256" key="1">
    <source>
        <dbReference type="ARBA" id="ARBA00023002"/>
    </source>
</evidence>
<evidence type="ECO:0000256" key="2">
    <source>
        <dbReference type="SAM" id="Phobius"/>
    </source>
</evidence>
<dbReference type="GO" id="GO:0016491">
    <property type="term" value="F:oxidoreductase activity"/>
    <property type="evidence" value="ECO:0007669"/>
    <property type="project" value="UniProtKB-KW"/>
</dbReference>
<evidence type="ECO:0000313" key="5">
    <source>
        <dbReference type="Proteomes" id="UP000608530"/>
    </source>
</evidence>
<dbReference type="InterPro" id="IPR036188">
    <property type="entry name" value="FAD/NAD-bd_sf"/>
</dbReference>
<gene>
    <name evidence="4" type="ORF">JD276_10985</name>
</gene>
<proteinExistence type="predicted"/>
<organism evidence="4 5">
    <name type="scientific">Leucobacter chromiisoli</name>
    <dbReference type="NCBI Taxonomy" id="2796471"/>
    <lineage>
        <taxon>Bacteria</taxon>
        <taxon>Bacillati</taxon>
        <taxon>Actinomycetota</taxon>
        <taxon>Actinomycetes</taxon>
        <taxon>Micrococcales</taxon>
        <taxon>Microbacteriaceae</taxon>
        <taxon>Leucobacter</taxon>
    </lineage>
</organism>
<comment type="caution">
    <text evidence="4">The sequence shown here is derived from an EMBL/GenBank/DDBJ whole genome shotgun (WGS) entry which is preliminary data.</text>
</comment>
<feature type="transmembrane region" description="Helical" evidence="2">
    <location>
        <begin position="12"/>
        <end position="31"/>
    </location>
</feature>
<evidence type="ECO:0000313" key="4">
    <source>
        <dbReference type="EMBL" id="MBK0419559.1"/>
    </source>
</evidence>
<dbReference type="Gene3D" id="3.50.50.60">
    <property type="entry name" value="FAD/NAD(P)-binding domain"/>
    <property type="match status" value="2"/>
</dbReference>
<dbReference type="GO" id="GO:0005737">
    <property type="term" value="C:cytoplasm"/>
    <property type="evidence" value="ECO:0007669"/>
    <property type="project" value="TreeGrafter"/>
</dbReference>
<dbReference type="EMBL" id="JAEHOH010000014">
    <property type="protein sequence ID" value="MBK0419559.1"/>
    <property type="molecule type" value="Genomic_DNA"/>
</dbReference>
<dbReference type="SUPFAM" id="SSF54373">
    <property type="entry name" value="FAD-linked reductases, C-terminal domain"/>
    <property type="match status" value="1"/>
</dbReference>
<dbReference type="AlphaFoldDB" id="A0A934QAE6"/>
<reference evidence="4" key="1">
    <citation type="submission" date="2020-12" db="EMBL/GenBank/DDBJ databases">
        <title>Leucobacter sp. CAS1, isolated from Chromium sludge.</title>
        <authorList>
            <person name="Xu Z."/>
        </authorList>
    </citation>
    <scope>NUCLEOTIDE SEQUENCE</scope>
    <source>
        <strain evidence="4">CSA1</strain>
    </source>
</reference>
<keyword evidence="5" id="KW-1185">Reference proteome</keyword>
<feature type="domain" description="FAD dependent oxidoreductase" evidence="3">
    <location>
        <begin position="13"/>
        <end position="404"/>
    </location>
</feature>
<accession>A0A934QAE6</accession>
<dbReference type="Gene3D" id="3.30.9.10">
    <property type="entry name" value="D-Amino Acid Oxidase, subunit A, domain 2"/>
    <property type="match status" value="1"/>
</dbReference>
<dbReference type="PANTHER" id="PTHR13847">
    <property type="entry name" value="SARCOSINE DEHYDROGENASE-RELATED"/>
    <property type="match status" value="1"/>
</dbReference>
<keyword evidence="2" id="KW-0812">Transmembrane</keyword>
<protein>
    <submittedName>
        <fullName evidence="4">FAD-binding oxidoreductase</fullName>
    </submittedName>
</protein>
<dbReference type="PANTHER" id="PTHR13847:SF289">
    <property type="entry name" value="GLYCINE OXIDASE"/>
    <property type="match status" value="1"/>
</dbReference>
<dbReference type="RefSeq" id="WP_200115702.1">
    <property type="nucleotide sequence ID" value="NZ_JAEHOH010000014.1"/>
</dbReference>
<dbReference type="Proteomes" id="UP000608530">
    <property type="component" value="Unassembled WGS sequence"/>
</dbReference>
<dbReference type="Pfam" id="PF01266">
    <property type="entry name" value="DAO"/>
    <property type="match status" value="1"/>
</dbReference>
<keyword evidence="1" id="KW-0560">Oxidoreductase</keyword>
<dbReference type="SUPFAM" id="SSF51905">
    <property type="entry name" value="FAD/NAD(P)-binding domain"/>
    <property type="match status" value="1"/>
</dbReference>
<keyword evidence="2" id="KW-1133">Transmembrane helix</keyword>
<name>A0A934QAE6_9MICO</name>